<dbReference type="PANTHER" id="PTHR13202:SF0">
    <property type="entry name" value="SIGNAL PEPTIDASE COMPLEX SUBUNIT 1"/>
    <property type="match status" value="1"/>
</dbReference>
<dbReference type="EMBL" id="DS995706">
    <property type="protein sequence ID" value="EEQ33965.1"/>
    <property type="molecule type" value="Genomic_DNA"/>
</dbReference>
<dbReference type="RefSeq" id="XP_002844820.1">
    <property type="nucleotide sequence ID" value="XM_002844774.1"/>
</dbReference>
<dbReference type="GO" id="GO:0005787">
    <property type="term" value="C:signal peptidase complex"/>
    <property type="evidence" value="ECO:0007669"/>
    <property type="project" value="InterPro"/>
</dbReference>
<evidence type="ECO:0000313" key="11">
    <source>
        <dbReference type="Proteomes" id="UP000002035"/>
    </source>
</evidence>
<protein>
    <recommendedName>
        <fullName evidence="3">Signal peptidase complex subunit 1</fullName>
    </recommendedName>
</protein>
<organism evidence="10 11">
    <name type="scientific">Arthroderma otae (strain ATCC MYA-4605 / CBS 113480)</name>
    <name type="common">Microsporum canis</name>
    <dbReference type="NCBI Taxonomy" id="554155"/>
    <lineage>
        <taxon>Eukaryota</taxon>
        <taxon>Fungi</taxon>
        <taxon>Dikarya</taxon>
        <taxon>Ascomycota</taxon>
        <taxon>Pezizomycotina</taxon>
        <taxon>Eurotiomycetes</taxon>
        <taxon>Eurotiomycetidae</taxon>
        <taxon>Onygenales</taxon>
        <taxon>Arthrodermataceae</taxon>
        <taxon>Microsporum</taxon>
    </lineage>
</organism>
<dbReference type="OMA" id="AHPVKWL"/>
<dbReference type="eggNOG" id="KOG4112">
    <property type="taxonomic scope" value="Eukaryota"/>
</dbReference>
<evidence type="ECO:0000313" key="10">
    <source>
        <dbReference type="EMBL" id="EEQ33965.1"/>
    </source>
</evidence>
<gene>
    <name evidence="10" type="ORF">MCYG_06784</name>
</gene>
<evidence type="ECO:0000256" key="6">
    <source>
        <dbReference type="ARBA" id="ARBA00022989"/>
    </source>
</evidence>
<dbReference type="GO" id="GO:0006465">
    <property type="term" value="P:signal peptide processing"/>
    <property type="evidence" value="ECO:0007669"/>
    <property type="project" value="InterPro"/>
</dbReference>
<dbReference type="HOGENOM" id="CLU_134505_2_0_1"/>
<keyword evidence="6 9" id="KW-1133">Transmembrane helix</keyword>
<evidence type="ECO:0000256" key="5">
    <source>
        <dbReference type="ARBA" id="ARBA00022824"/>
    </source>
</evidence>
<keyword evidence="5" id="KW-0256">Endoplasmic reticulum</keyword>
<comment type="subcellular location">
    <subcellularLocation>
        <location evidence="1">Endoplasmic reticulum membrane</location>
        <topology evidence="1">Multi-pass membrane protein</topology>
    </subcellularLocation>
</comment>
<dbReference type="AlphaFoldDB" id="C5FVN1"/>
<comment type="function">
    <text evidence="8">Component of the signal peptidase complex (SPC) which catalyzes the cleavage of N-terminal signal sequences from nascent proteins as they are translocated into the lumen of the endoplasmic reticulum. Dispensable for SPC enzymatic activity.</text>
</comment>
<dbReference type="OrthoDB" id="263893at2759"/>
<evidence type="ECO:0000256" key="8">
    <source>
        <dbReference type="ARBA" id="ARBA00045204"/>
    </source>
</evidence>
<evidence type="ECO:0000256" key="9">
    <source>
        <dbReference type="SAM" id="Phobius"/>
    </source>
</evidence>
<dbReference type="Pfam" id="PF06645">
    <property type="entry name" value="SPC12"/>
    <property type="match status" value="1"/>
</dbReference>
<reference evidence="11" key="1">
    <citation type="journal article" date="2012" name="MBio">
        <title>Comparative genome analysis of Trichophyton rubrum and related dermatophytes reveals candidate genes involved in infection.</title>
        <authorList>
            <person name="Martinez D.A."/>
            <person name="Oliver B.G."/>
            <person name="Graeser Y."/>
            <person name="Goldberg J.M."/>
            <person name="Li W."/>
            <person name="Martinez-Rossi N.M."/>
            <person name="Monod M."/>
            <person name="Shelest E."/>
            <person name="Barton R.C."/>
            <person name="Birch E."/>
            <person name="Brakhage A.A."/>
            <person name="Chen Z."/>
            <person name="Gurr S.J."/>
            <person name="Heiman D."/>
            <person name="Heitman J."/>
            <person name="Kosti I."/>
            <person name="Rossi A."/>
            <person name="Saif S."/>
            <person name="Samalova M."/>
            <person name="Saunders C.W."/>
            <person name="Shea T."/>
            <person name="Summerbell R.C."/>
            <person name="Xu J."/>
            <person name="Young S."/>
            <person name="Zeng Q."/>
            <person name="Birren B.W."/>
            <person name="Cuomo C.A."/>
            <person name="White T.C."/>
        </authorList>
    </citation>
    <scope>NUCLEOTIDE SEQUENCE [LARGE SCALE GENOMIC DNA]</scope>
    <source>
        <strain evidence="11">ATCC MYA-4605 / CBS 113480</strain>
    </source>
</reference>
<evidence type="ECO:0000256" key="3">
    <source>
        <dbReference type="ARBA" id="ARBA00017059"/>
    </source>
</evidence>
<dbReference type="GeneID" id="9222210"/>
<dbReference type="GO" id="GO:0045047">
    <property type="term" value="P:protein targeting to ER"/>
    <property type="evidence" value="ECO:0007669"/>
    <property type="project" value="TreeGrafter"/>
</dbReference>
<evidence type="ECO:0000256" key="2">
    <source>
        <dbReference type="ARBA" id="ARBA00005245"/>
    </source>
</evidence>
<accession>C5FVN1</accession>
<sequence>MDELLGPLREALDGPIDFHGQRITDILTTGLLTVLAVSIPFHEYVISHPGYRMGYVFEDVFLTLWTMTAGTILTMLVVVPPWPMYNQHPESWLVTGAGGIGRGGIVIDKAGS</sequence>
<dbReference type="Proteomes" id="UP000002035">
    <property type="component" value="Unassembled WGS sequence"/>
</dbReference>
<name>C5FVN1_ARTOC</name>
<dbReference type="PANTHER" id="PTHR13202">
    <property type="entry name" value="MICROSOMAL SIGNAL PEPTIDASE 12 KDA SUBUNIT"/>
    <property type="match status" value="1"/>
</dbReference>
<dbReference type="InterPro" id="IPR009542">
    <property type="entry name" value="Spc1/SPCS1"/>
</dbReference>
<keyword evidence="11" id="KW-1185">Reference proteome</keyword>
<keyword evidence="7 9" id="KW-0472">Membrane</keyword>
<evidence type="ECO:0000256" key="4">
    <source>
        <dbReference type="ARBA" id="ARBA00022692"/>
    </source>
</evidence>
<proteinExistence type="inferred from homology"/>
<dbReference type="STRING" id="554155.C5FVN1"/>
<evidence type="ECO:0000256" key="1">
    <source>
        <dbReference type="ARBA" id="ARBA00004477"/>
    </source>
</evidence>
<evidence type="ECO:0000256" key="7">
    <source>
        <dbReference type="ARBA" id="ARBA00023136"/>
    </source>
</evidence>
<feature type="transmembrane region" description="Helical" evidence="9">
    <location>
        <begin position="60"/>
        <end position="79"/>
    </location>
</feature>
<keyword evidence="4 9" id="KW-0812">Transmembrane</keyword>
<comment type="similarity">
    <text evidence="2">Belongs to the SPCS1 family.</text>
</comment>
<dbReference type="VEuPathDB" id="FungiDB:MCYG_06784"/>